<accession>A0ABD3ASJ2</accession>
<gene>
    <name evidence="2" type="ORF">ACH5RR_002643</name>
</gene>
<evidence type="ECO:0000313" key="3">
    <source>
        <dbReference type="Proteomes" id="UP001630127"/>
    </source>
</evidence>
<feature type="compositionally biased region" description="Basic and acidic residues" evidence="1">
    <location>
        <begin position="1"/>
        <end position="17"/>
    </location>
</feature>
<sequence>MSTERKEERINQAECNKHNAAVRHANETNTTNASHAYTAAGASQHPTGAYQMSVTPGLGIGQLGRHATDGVIETYPIGAATGTAMPGAAQNTHVGAAIM</sequence>
<proteinExistence type="predicted"/>
<dbReference type="Proteomes" id="UP001630127">
    <property type="component" value="Unassembled WGS sequence"/>
</dbReference>
<dbReference type="AlphaFoldDB" id="A0ABD3ASJ2"/>
<evidence type="ECO:0000256" key="1">
    <source>
        <dbReference type="SAM" id="MobiDB-lite"/>
    </source>
</evidence>
<comment type="caution">
    <text evidence="2">The sequence shown here is derived from an EMBL/GenBank/DDBJ whole genome shotgun (WGS) entry which is preliminary data.</text>
</comment>
<evidence type="ECO:0000313" key="2">
    <source>
        <dbReference type="EMBL" id="KAL3534182.1"/>
    </source>
</evidence>
<keyword evidence="3" id="KW-1185">Reference proteome</keyword>
<reference evidence="2 3" key="1">
    <citation type="submission" date="2024-11" db="EMBL/GenBank/DDBJ databases">
        <title>A near-complete genome assembly of Cinchona calisaya.</title>
        <authorList>
            <person name="Lian D.C."/>
            <person name="Zhao X.W."/>
            <person name="Wei L."/>
        </authorList>
    </citation>
    <scope>NUCLEOTIDE SEQUENCE [LARGE SCALE GENOMIC DNA]</scope>
    <source>
        <tissue evidence="2">Nenye</tissue>
    </source>
</reference>
<dbReference type="EMBL" id="JBJUIK010000002">
    <property type="protein sequence ID" value="KAL3534182.1"/>
    <property type="molecule type" value="Genomic_DNA"/>
</dbReference>
<name>A0ABD3ASJ2_9GENT</name>
<organism evidence="2 3">
    <name type="scientific">Cinchona calisaya</name>
    <dbReference type="NCBI Taxonomy" id="153742"/>
    <lineage>
        <taxon>Eukaryota</taxon>
        <taxon>Viridiplantae</taxon>
        <taxon>Streptophyta</taxon>
        <taxon>Embryophyta</taxon>
        <taxon>Tracheophyta</taxon>
        <taxon>Spermatophyta</taxon>
        <taxon>Magnoliopsida</taxon>
        <taxon>eudicotyledons</taxon>
        <taxon>Gunneridae</taxon>
        <taxon>Pentapetalae</taxon>
        <taxon>asterids</taxon>
        <taxon>lamiids</taxon>
        <taxon>Gentianales</taxon>
        <taxon>Rubiaceae</taxon>
        <taxon>Cinchonoideae</taxon>
        <taxon>Cinchoneae</taxon>
        <taxon>Cinchona</taxon>
    </lineage>
</organism>
<protein>
    <submittedName>
        <fullName evidence="2">Uncharacterized protein</fullName>
    </submittedName>
</protein>
<feature type="region of interest" description="Disordered" evidence="1">
    <location>
        <begin position="1"/>
        <end position="33"/>
    </location>
</feature>